<keyword evidence="2" id="KW-0479">Metal-binding</keyword>
<feature type="binding site" evidence="2">
    <location>
        <position position="111"/>
    </location>
    <ligand>
        <name>Mg(2+)</name>
        <dbReference type="ChEBI" id="CHEBI:18420"/>
    </ligand>
</feature>
<feature type="binding site" evidence="2">
    <location>
        <position position="112"/>
    </location>
    <ligand>
        <name>Mg(2+)</name>
        <dbReference type="ChEBI" id="CHEBI:18420"/>
    </ligand>
</feature>
<feature type="domain" description="4'-phosphopantetheinyl transferase N-terminal" evidence="3">
    <location>
        <begin position="34"/>
        <end position="99"/>
    </location>
</feature>
<dbReference type="GO" id="GO:0009366">
    <property type="term" value="C:enterobactin synthetase complex"/>
    <property type="evidence" value="ECO:0007669"/>
    <property type="project" value="InterPro"/>
</dbReference>
<dbReference type="RefSeq" id="WP_175326843.1">
    <property type="nucleotide sequence ID" value="NZ_BAAAWP010000001.1"/>
</dbReference>
<comment type="caution">
    <text evidence="4">The sequence shown here is derived from an EMBL/GenBank/DDBJ whole genome shotgun (WGS) entry which is preliminary data.</text>
</comment>
<dbReference type="InterPro" id="IPR003542">
    <property type="entry name" value="Enbac_synth_compD-like"/>
</dbReference>
<dbReference type="Proteomes" id="UP000539146">
    <property type="component" value="Unassembled WGS sequence"/>
</dbReference>
<dbReference type="AlphaFoldDB" id="A0A850E1X2"/>
<keyword evidence="2" id="KW-0460">Magnesium</keyword>
<comment type="cofactor">
    <cofactor evidence="2">
        <name>Mg(2+)</name>
        <dbReference type="ChEBI" id="CHEBI:18420"/>
    </cofactor>
</comment>
<sequence>MQLRRRSPWSALLPASVVVATATRDLEGTLADDEAAAVAGALPARRAEFLTGRLLARRALAATGIGAGSLPAARDGAPVWPEGVVGTITHCTGLRACAVGRRDEHAGIGIDATPAAPLPAGVLARIADLDSTPVTAGLRALRRIGVESPDSVLLAASEAVAKARTAAHGGWFGIDGATVELHRDGSFTATERRGPAFTATGHWAVDRGTALAGAALAGAALAGAALHER</sequence>
<dbReference type="PANTHER" id="PTHR38096:SF1">
    <property type="entry name" value="ENTEROBACTIN SYNTHASE COMPONENT D"/>
    <property type="match status" value="1"/>
</dbReference>
<proteinExistence type="predicted"/>
<gene>
    <name evidence="4" type="ORF">HP467_16295</name>
</gene>
<dbReference type="EMBL" id="JABMCG010000126">
    <property type="protein sequence ID" value="NUU29652.1"/>
    <property type="molecule type" value="Genomic_DNA"/>
</dbReference>
<dbReference type="Pfam" id="PF17837">
    <property type="entry name" value="4PPT_N"/>
    <property type="match status" value="1"/>
</dbReference>
<evidence type="ECO:0000259" key="3">
    <source>
        <dbReference type="Pfam" id="PF17837"/>
    </source>
</evidence>
<accession>A0A850E1X2</accession>
<evidence type="ECO:0000313" key="5">
    <source>
        <dbReference type="Proteomes" id="UP000539146"/>
    </source>
</evidence>
<dbReference type="PRINTS" id="PR01399">
    <property type="entry name" value="ENTSNTHTASED"/>
</dbReference>
<dbReference type="GO" id="GO:0008897">
    <property type="term" value="F:holo-[acyl-carrier-protein] synthase activity"/>
    <property type="evidence" value="ECO:0007669"/>
    <property type="project" value="TreeGrafter"/>
</dbReference>
<evidence type="ECO:0000313" key="4">
    <source>
        <dbReference type="EMBL" id="NUU29652.1"/>
    </source>
</evidence>
<dbReference type="GO" id="GO:0046872">
    <property type="term" value="F:metal ion binding"/>
    <property type="evidence" value="ECO:0007669"/>
    <property type="project" value="UniProtKB-KW"/>
</dbReference>
<dbReference type="GO" id="GO:0009239">
    <property type="term" value="P:enterobactin biosynthetic process"/>
    <property type="evidence" value="ECO:0007669"/>
    <property type="project" value="InterPro"/>
</dbReference>
<feature type="binding site" evidence="1">
    <location>
        <position position="162"/>
    </location>
    <ligand>
        <name>CoA</name>
        <dbReference type="ChEBI" id="CHEBI:57287"/>
    </ligand>
</feature>
<protein>
    <submittedName>
        <fullName evidence="4">4-phosphopantetheinyl transferase</fullName>
    </submittedName>
</protein>
<feature type="binding site" evidence="1">
    <location>
        <position position="53"/>
    </location>
    <ligand>
        <name>CoA</name>
        <dbReference type="ChEBI" id="CHEBI:57287"/>
    </ligand>
</feature>
<dbReference type="InterPro" id="IPR041354">
    <property type="entry name" value="4PPT_N"/>
</dbReference>
<feature type="binding site" evidence="1">
    <location>
        <position position="111"/>
    </location>
    <ligand>
        <name>CoA</name>
        <dbReference type="ChEBI" id="CHEBI:57287"/>
    </ligand>
</feature>
<feature type="binding site" evidence="1">
    <location>
        <position position="158"/>
    </location>
    <ligand>
        <name>CoA</name>
        <dbReference type="ChEBI" id="CHEBI:57287"/>
    </ligand>
</feature>
<organism evidence="4 5">
    <name type="scientific">Curtobacterium citreum</name>
    <dbReference type="NCBI Taxonomy" id="2036"/>
    <lineage>
        <taxon>Bacteria</taxon>
        <taxon>Bacillati</taxon>
        <taxon>Actinomycetota</taxon>
        <taxon>Actinomycetes</taxon>
        <taxon>Micrococcales</taxon>
        <taxon>Microbacteriaceae</taxon>
        <taxon>Curtobacterium</taxon>
    </lineage>
</organism>
<dbReference type="PANTHER" id="PTHR38096">
    <property type="entry name" value="ENTEROBACTIN SYNTHASE COMPONENT D"/>
    <property type="match status" value="1"/>
</dbReference>
<feature type="binding site" evidence="1">
    <location>
        <position position="45"/>
    </location>
    <ligand>
        <name>CoA</name>
        <dbReference type="ChEBI" id="CHEBI:57287"/>
    </ligand>
</feature>
<reference evidence="4 5" key="1">
    <citation type="submission" date="2020-05" db="EMBL/GenBank/DDBJ databases">
        <title>Genome Sequencing of Type Strains.</title>
        <authorList>
            <person name="Lemaire J.F."/>
            <person name="Inderbitzin P."/>
            <person name="Gregorio O.A."/>
            <person name="Collins S.B."/>
            <person name="Wespe N."/>
            <person name="Knight-Connoni V."/>
        </authorList>
    </citation>
    <scope>NUCLEOTIDE SEQUENCE [LARGE SCALE GENOMIC DNA]</scope>
    <source>
        <strain evidence="4 5">DSM 20512</strain>
    </source>
</reference>
<feature type="binding site" evidence="1">
    <location>
        <begin position="89"/>
        <end position="90"/>
    </location>
    <ligand>
        <name>CoA</name>
        <dbReference type="ChEBI" id="CHEBI:57287"/>
    </ligand>
</feature>
<name>A0A850E1X2_9MICO</name>
<keyword evidence="4" id="KW-0808">Transferase</keyword>
<evidence type="ECO:0000256" key="2">
    <source>
        <dbReference type="PIRSR" id="PIRSR603542-2"/>
    </source>
</evidence>
<dbReference type="GO" id="GO:0005886">
    <property type="term" value="C:plasma membrane"/>
    <property type="evidence" value="ECO:0007669"/>
    <property type="project" value="TreeGrafter"/>
</dbReference>
<evidence type="ECO:0000256" key="1">
    <source>
        <dbReference type="PIRSR" id="PIRSR603542-1"/>
    </source>
</evidence>